<dbReference type="Pfam" id="PF04769">
    <property type="entry name" value="MATalpha_HMGbox"/>
    <property type="match status" value="1"/>
</dbReference>
<feature type="domain" description="Alpha box" evidence="9">
    <location>
        <begin position="61"/>
        <end position="118"/>
    </location>
</feature>
<feature type="region of interest" description="Disordered" evidence="8">
    <location>
        <begin position="227"/>
        <end position="246"/>
    </location>
</feature>
<dbReference type="GO" id="GO:0008301">
    <property type="term" value="F:DNA binding, bending"/>
    <property type="evidence" value="ECO:0007669"/>
    <property type="project" value="InterPro"/>
</dbReference>
<name>A0A7U2HU56_PHANO</name>
<sequence>MSDNEPLELLAKRLKNFTTGQIVHIMRSVQEPIARNVLLAQLFNTKAAPSIAALATMPPRKLKKALNGFIGYRSWLKAIPFFNMWPMKNISSYIGQLWEHEPDKPLWTLMTKAWSAIRDQVGKDMAPLDKFLDIVCTELKVLPPTLYLQGRGWKIEYNSEGAPTLLHDPTSSSAAALGYGFKGQTLSVSDIIEICQKRGYATSYAPNKNDACPTFLGQNPQALRLAARNKRRDRRQTARESPAAQVLQQESDEFLAAIPKSTLPEDESRDPTGFYGHILSILSDYNVADPTASAVEPNNSNTAVSTLLSNSFNLSVATDMSAFRVGANADAVLPSFDLNNFQLG</sequence>
<dbReference type="InterPro" id="IPR006856">
    <property type="entry name" value="MATalpha_HMGbox"/>
</dbReference>
<keyword evidence="2 7" id="KW-0805">Transcription regulation</keyword>
<protein>
    <recommendedName>
        <fullName evidence="1">Mating-type protein MAT-1</fullName>
    </recommendedName>
</protein>
<dbReference type="Proteomes" id="UP000663193">
    <property type="component" value="Chromosome 1"/>
</dbReference>
<evidence type="ECO:0000256" key="3">
    <source>
        <dbReference type="ARBA" id="ARBA00023125"/>
    </source>
</evidence>
<dbReference type="OrthoDB" id="5398665at2759"/>
<evidence type="ECO:0000259" key="9">
    <source>
        <dbReference type="PROSITE" id="PS51325"/>
    </source>
</evidence>
<dbReference type="VEuPathDB" id="FungiDB:JI435_003750"/>
<evidence type="ECO:0000313" key="11">
    <source>
        <dbReference type="Proteomes" id="UP000663193"/>
    </source>
</evidence>
<evidence type="ECO:0000256" key="1">
    <source>
        <dbReference type="ARBA" id="ARBA00015083"/>
    </source>
</evidence>
<keyword evidence="5 7" id="KW-0539">Nucleus</keyword>
<dbReference type="PROSITE" id="PS51325">
    <property type="entry name" value="ALPHA_BOX"/>
    <property type="match status" value="1"/>
</dbReference>
<dbReference type="RefSeq" id="XP_001791062.1">
    <property type="nucleotide sequence ID" value="XM_001791010.1"/>
</dbReference>
<dbReference type="KEGG" id="pno:SNOG_00375"/>
<dbReference type="AlphaFoldDB" id="A0A7U2HU56"/>
<gene>
    <name evidence="10" type="ORF">JI435_003750</name>
</gene>
<evidence type="ECO:0000313" key="10">
    <source>
        <dbReference type="EMBL" id="QRC90853.1"/>
    </source>
</evidence>
<comment type="function">
    <text evidence="6">Mating type proteins are sequence specific DNA-binding proteins that act as master switches in fungal differentiation by controlling gene expression in a cell type-specific fashion. Transcriptional activator that induces the transcription of alpha-specific genes.</text>
</comment>
<dbReference type="GO" id="GO:0005634">
    <property type="term" value="C:nucleus"/>
    <property type="evidence" value="ECO:0007669"/>
    <property type="project" value="UniProtKB-SubCell"/>
</dbReference>
<accession>A0A7U2HU56</accession>
<evidence type="ECO:0000256" key="7">
    <source>
        <dbReference type="RuleBase" id="RU003516"/>
    </source>
</evidence>
<evidence type="ECO:0000256" key="8">
    <source>
        <dbReference type="SAM" id="MobiDB-lite"/>
    </source>
</evidence>
<dbReference type="GO" id="GO:0045895">
    <property type="term" value="P:positive regulation of mating-type specific transcription, DNA-templated"/>
    <property type="evidence" value="ECO:0007669"/>
    <property type="project" value="InterPro"/>
</dbReference>
<organism evidence="10 11">
    <name type="scientific">Phaeosphaeria nodorum (strain SN15 / ATCC MYA-4574 / FGSC 10173)</name>
    <name type="common">Glume blotch fungus</name>
    <name type="synonym">Parastagonospora nodorum</name>
    <dbReference type="NCBI Taxonomy" id="321614"/>
    <lineage>
        <taxon>Eukaryota</taxon>
        <taxon>Fungi</taxon>
        <taxon>Dikarya</taxon>
        <taxon>Ascomycota</taxon>
        <taxon>Pezizomycotina</taxon>
        <taxon>Dothideomycetes</taxon>
        <taxon>Pleosporomycetidae</taxon>
        <taxon>Pleosporales</taxon>
        <taxon>Pleosporineae</taxon>
        <taxon>Phaeosphaeriaceae</taxon>
        <taxon>Parastagonospora</taxon>
    </lineage>
</organism>
<evidence type="ECO:0000256" key="4">
    <source>
        <dbReference type="ARBA" id="ARBA00023163"/>
    </source>
</evidence>
<dbReference type="OMA" id="SLMAKAW"/>
<reference evidence="11" key="1">
    <citation type="journal article" date="2021" name="BMC Genomics">
        <title>Chromosome-level genome assembly and manually-curated proteome of model necrotroph Parastagonospora nodorum Sn15 reveals a genome-wide trove of candidate effector homologs, and redundancy of virulence-related functions within an accessory chromosome.</title>
        <authorList>
            <person name="Bertazzoni S."/>
            <person name="Jones D.A.B."/>
            <person name="Phan H.T."/>
            <person name="Tan K.-C."/>
            <person name="Hane J.K."/>
        </authorList>
    </citation>
    <scope>NUCLEOTIDE SEQUENCE [LARGE SCALE GENOMIC DNA]</scope>
    <source>
        <strain evidence="11">SN15 / ATCC MYA-4574 / FGSC 10173)</strain>
    </source>
</reference>
<keyword evidence="3 7" id="KW-0238">DNA-binding</keyword>
<dbReference type="EMBL" id="CP069023">
    <property type="protein sequence ID" value="QRC90853.1"/>
    <property type="molecule type" value="Genomic_DNA"/>
</dbReference>
<proteinExistence type="inferred from homology"/>
<keyword evidence="4 7" id="KW-0804">Transcription</keyword>
<evidence type="ECO:0000256" key="5">
    <source>
        <dbReference type="ARBA" id="ARBA00023242"/>
    </source>
</evidence>
<comment type="subcellular location">
    <subcellularLocation>
        <location evidence="7">Nucleus</location>
    </subcellularLocation>
</comment>
<evidence type="ECO:0000256" key="2">
    <source>
        <dbReference type="ARBA" id="ARBA00023015"/>
    </source>
</evidence>
<keyword evidence="11" id="KW-1185">Reference proteome</keyword>
<comment type="similarity">
    <text evidence="7">Belongs to the MATALPHA1 family.</text>
</comment>
<evidence type="ECO:0000256" key="6">
    <source>
        <dbReference type="ARBA" id="ARBA00035106"/>
    </source>
</evidence>